<accession>A0A645GM32</accession>
<evidence type="ECO:0000259" key="2">
    <source>
        <dbReference type="Pfam" id="PF07228"/>
    </source>
</evidence>
<proteinExistence type="predicted"/>
<dbReference type="Pfam" id="PF07228">
    <property type="entry name" value="SpoIIE"/>
    <property type="match status" value="1"/>
</dbReference>
<feature type="domain" description="PPM-type phosphatase" evidence="2">
    <location>
        <begin position="1"/>
        <end position="65"/>
    </location>
</feature>
<dbReference type="Gene3D" id="3.60.40.10">
    <property type="entry name" value="PPM-type phosphatase domain"/>
    <property type="match status" value="1"/>
</dbReference>
<organism evidence="3">
    <name type="scientific">bioreactor metagenome</name>
    <dbReference type="NCBI Taxonomy" id="1076179"/>
    <lineage>
        <taxon>unclassified sequences</taxon>
        <taxon>metagenomes</taxon>
        <taxon>ecological metagenomes</taxon>
    </lineage>
</organism>
<comment type="caution">
    <text evidence="3">The sequence shown here is derived from an EMBL/GenBank/DDBJ whole genome shotgun (WGS) entry which is preliminary data.</text>
</comment>
<evidence type="ECO:0000256" key="1">
    <source>
        <dbReference type="ARBA" id="ARBA00022801"/>
    </source>
</evidence>
<reference evidence="3" key="1">
    <citation type="submission" date="2019-08" db="EMBL/GenBank/DDBJ databases">
        <authorList>
            <person name="Kucharzyk K."/>
            <person name="Murdoch R.W."/>
            <person name="Higgins S."/>
            <person name="Loffler F."/>
        </authorList>
    </citation>
    <scope>NUCLEOTIDE SEQUENCE</scope>
</reference>
<protein>
    <recommendedName>
        <fullName evidence="2">PPM-type phosphatase domain-containing protein</fullName>
    </recommendedName>
</protein>
<keyword evidence="1" id="KW-0378">Hydrolase</keyword>
<dbReference type="EMBL" id="VSSQ01078011">
    <property type="protein sequence ID" value="MPN27947.1"/>
    <property type="molecule type" value="Genomic_DNA"/>
</dbReference>
<dbReference type="InterPro" id="IPR001932">
    <property type="entry name" value="PPM-type_phosphatase-like_dom"/>
</dbReference>
<gene>
    <name evidence="3" type="ORF">SDC9_175381</name>
</gene>
<dbReference type="InterPro" id="IPR052016">
    <property type="entry name" value="Bact_Sigma-Reg"/>
</dbReference>
<dbReference type="PANTHER" id="PTHR43156:SF2">
    <property type="entry name" value="STAGE II SPORULATION PROTEIN E"/>
    <property type="match status" value="1"/>
</dbReference>
<name>A0A645GM32_9ZZZZ</name>
<dbReference type="PANTHER" id="PTHR43156">
    <property type="entry name" value="STAGE II SPORULATION PROTEIN E-RELATED"/>
    <property type="match status" value="1"/>
</dbReference>
<dbReference type="AlphaFoldDB" id="A0A645GM32"/>
<dbReference type="InterPro" id="IPR036457">
    <property type="entry name" value="PPM-type-like_dom_sf"/>
</dbReference>
<dbReference type="GO" id="GO:0016791">
    <property type="term" value="F:phosphatase activity"/>
    <property type="evidence" value="ECO:0007669"/>
    <property type="project" value="TreeGrafter"/>
</dbReference>
<evidence type="ECO:0000313" key="3">
    <source>
        <dbReference type="EMBL" id="MPN27947.1"/>
    </source>
</evidence>
<sequence length="66" mass="7573">MYTDGVTEAMNSRQQLFGEERLLQIFNQDTHASVSTMIQSVIEGLDTYVESFEQSDDITVLALRYH</sequence>